<dbReference type="EC" id="2.7.1.181" evidence="6"/>
<sequence>MKKMADLAADVMQVRSELARVDELVREAADEVHAARTQLADVSGAVHAAREELAHLRGSVFEAREELAHLRGSVSEGRRVAAEDAAHLHGAVVEVRKVVDQTNGVVETLGEQTIDNRLGVLRGLLSRVEHYQPTYGLAGLVATPQRESRDRAEQIARALGAVGGLRVLDLGTSLGYFALYLADRGAKSTGWDFKPDNVAIARLISDITGVRAEFHERTIDEATVEAVPTGSFDVVLALSVLHHVIAIEGLESAQRIVAALFERAPVMVVELAAKGEDPDLYWDAAQPEDPLDVFALVRDELDLEVLGSHGTHLSAHERPLVVARRRQVVTVGGRSFPYDEQRQEPYPGAPIGSAKAYRHYYTSADHVVKQYWFDEAQPANWRQIVNELSFFTSVLPLEDVYRAPELVAFDVDATSARLAFRRTPGALLGAAGPLALPEVERVARDVLRTLAELRRAGLFHNDVRSWNIVANDEGGWLIDYGLSGAVGYDDDIAGLLWALHAAATGAREAAVRTAPAPDAAAFTGSDRLLALHAAVAEGERDPARLGALLAE</sequence>
<evidence type="ECO:0000256" key="3">
    <source>
        <dbReference type="ARBA" id="ARBA00022691"/>
    </source>
</evidence>
<dbReference type="EC" id="2.1.1.-" evidence="6"/>
<dbReference type="Proteomes" id="UP000564629">
    <property type="component" value="Unassembled WGS sequence"/>
</dbReference>
<dbReference type="GO" id="GO:0008168">
    <property type="term" value="F:methyltransferase activity"/>
    <property type="evidence" value="ECO:0007669"/>
    <property type="project" value="UniProtKB-KW"/>
</dbReference>
<proteinExistence type="predicted"/>
<comment type="caution">
    <text evidence="5">The sequence shown here is derived from an EMBL/GenBank/DDBJ whole genome shotgun (WGS) entry which is preliminary data.</text>
</comment>
<dbReference type="CDD" id="cd02440">
    <property type="entry name" value="AdoMet_MTases"/>
    <property type="match status" value="1"/>
</dbReference>
<evidence type="ECO:0000259" key="4">
    <source>
        <dbReference type="PROSITE" id="PS50011"/>
    </source>
</evidence>
<dbReference type="SUPFAM" id="SSF56112">
    <property type="entry name" value="Protein kinase-like (PK-like)"/>
    <property type="match status" value="1"/>
</dbReference>
<dbReference type="Pfam" id="PF13649">
    <property type="entry name" value="Methyltransf_25"/>
    <property type="match status" value="1"/>
</dbReference>
<keyword evidence="1 6" id="KW-0489">Methyltransferase</keyword>
<keyword evidence="3" id="KW-0949">S-adenosyl-L-methionine</keyword>
<dbReference type="EMBL" id="JACHDN010000001">
    <property type="protein sequence ID" value="MBB5473982.1"/>
    <property type="molecule type" value="Genomic_DNA"/>
</dbReference>
<organism evidence="5 7">
    <name type="scientific">Cellulomonas hominis</name>
    <dbReference type="NCBI Taxonomy" id="156981"/>
    <lineage>
        <taxon>Bacteria</taxon>
        <taxon>Bacillati</taxon>
        <taxon>Actinomycetota</taxon>
        <taxon>Actinomycetes</taxon>
        <taxon>Micrococcales</taxon>
        <taxon>Cellulomonadaceae</taxon>
        <taxon>Cellulomonas</taxon>
    </lineage>
</organism>
<dbReference type="Proteomes" id="UP000321723">
    <property type="component" value="Unassembled WGS sequence"/>
</dbReference>
<keyword evidence="7" id="KW-1185">Reference proteome</keyword>
<dbReference type="GO" id="GO:0032259">
    <property type="term" value="P:methylation"/>
    <property type="evidence" value="ECO:0007669"/>
    <property type="project" value="UniProtKB-KW"/>
</dbReference>
<reference evidence="6 8" key="2">
    <citation type="submission" date="2020-08" db="EMBL/GenBank/DDBJ databases">
        <title>Sequencing the genomes of 1000 actinobacteria strains.</title>
        <authorList>
            <person name="Klenk H.-P."/>
        </authorList>
    </citation>
    <scope>NUCLEOTIDE SEQUENCE [LARGE SCALE GENOMIC DNA]</scope>
    <source>
        <strain evidence="6 8">DSM 9581</strain>
    </source>
</reference>
<keyword evidence="2 6" id="KW-0808">Transferase</keyword>
<dbReference type="Gene3D" id="3.40.50.150">
    <property type="entry name" value="Vaccinia Virus protein VP39"/>
    <property type="match status" value="1"/>
</dbReference>
<dbReference type="GO" id="GO:0005524">
    <property type="term" value="F:ATP binding"/>
    <property type="evidence" value="ECO:0007669"/>
    <property type="project" value="InterPro"/>
</dbReference>
<dbReference type="InterPro" id="IPR000719">
    <property type="entry name" value="Prot_kinase_dom"/>
</dbReference>
<dbReference type="InterPro" id="IPR041698">
    <property type="entry name" value="Methyltransf_25"/>
</dbReference>
<evidence type="ECO:0000256" key="2">
    <source>
        <dbReference type="ARBA" id="ARBA00022679"/>
    </source>
</evidence>
<feature type="domain" description="Protein kinase" evidence="4">
    <location>
        <begin position="323"/>
        <end position="551"/>
    </location>
</feature>
<dbReference type="EMBL" id="BJVQ01000076">
    <property type="protein sequence ID" value="GEL48374.1"/>
    <property type="molecule type" value="Genomic_DNA"/>
</dbReference>
<dbReference type="InterPro" id="IPR011009">
    <property type="entry name" value="Kinase-like_dom_sf"/>
</dbReference>
<name>A0A511FII3_9CELL</name>
<evidence type="ECO:0000256" key="1">
    <source>
        <dbReference type="ARBA" id="ARBA00022603"/>
    </source>
</evidence>
<evidence type="ECO:0000313" key="7">
    <source>
        <dbReference type="Proteomes" id="UP000321723"/>
    </source>
</evidence>
<dbReference type="GO" id="GO:0004672">
    <property type="term" value="F:protein kinase activity"/>
    <property type="evidence" value="ECO:0007669"/>
    <property type="project" value="InterPro"/>
</dbReference>
<dbReference type="EC" id="2.1.1.294" evidence="6"/>
<dbReference type="PANTHER" id="PTHR43464">
    <property type="entry name" value="METHYLTRANSFERASE"/>
    <property type="match status" value="1"/>
</dbReference>
<dbReference type="SUPFAM" id="SSF53335">
    <property type="entry name" value="S-adenosyl-L-methionine-dependent methyltransferases"/>
    <property type="match status" value="1"/>
</dbReference>
<dbReference type="OrthoDB" id="6064711at2"/>
<dbReference type="RefSeq" id="WP_146840355.1">
    <property type="nucleotide sequence ID" value="NZ_BJVQ01000076.1"/>
</dbReference>
<dbReference type="AlphaFoldDB" id="A0A511FII3"/>
<evidence type="ECO:0000313" key="6">
    <source>
        <dbReference type="EMBL" id="MBB5473982.1"/>
    </source>
</evidence>
<dbReference type="PROSITE" id="PS50011">
    <property type="entry name" value="PROTEIN_KINASE_DOM"/>
    <property type="match status" value="1"/>
</dbReference>
<dbReference type="Gene3D" id="1.10.510.10">
    <property type="entry name" value="Transferase(Phosphotransferase) domain 1"/>
    <property type="match status" value="1"/>
</dbReference>
<gene>
    <name evidence="5" type="ORF">CHO01_34900</name>
    <name evidence="6" type="ORF">HNR08_002718</name>
</gene>
<accession>A0A511FII3</accession>
<evidence type="ECO:0000313" key="5">
    <source>
        <dbReference type="EMBL" id="GEL48374.1"/>
    </source>
</evidence>
<evidence type="ECO:0000313" key="8">
    <source>
        <dbReference type="Proteomes" id="UP000564629"/>
    </source>
</evidence>
<dbReference type="InterPro" id="IPR029063">
    <property type="entry name" value="SAM-dependent_MTases_sf"/>
</dbReference>
<reference evidence="5 7" key="1">
    <citation type="submission" date="2019-07" db="EMBL/GenBank/DDBJ databases">
        <title>Whole genome shotgun sequence of Cellulomonas hominis NBRC 16055.</title>
        <authorList>
            <person name="Hosoyama A."/>
            <person name="Uohara A."/>
            <person name="Ohji S."/>
            <person name="Ichikawa N."/>
        </authorList>
    </citation>
    <scope>NUCLEOTIDE SEQUENCE [LARGE SCALE GENOMIC DNA]</scope>
    <source>
        <strain evidence="5 7">NBRC 16055</strain>
    </source>
</reference>
<protein>
    <submittedName>
        <fullName evidence="6">O-antigen chain-terminating methyltransferase</fullName>
        <ecNumber evidence="6">2.1.1.-</ecNumber>
        <ecNumber evidence="6">2.1.1.294</ecNumber>
        <ecNumber evidence="6">2.7.1.181</ecNumber>
    </submittedName>
</protein>
<dbReference type="PANTHER" id="PTHR43464:SF19">
    <property type="entry name" value="UBIQUINONE BIOSYNTHESIS O-METHYLTRANSFERASE, MITOCHONDRIAL"/>
    <property type="match status" value="1"/>
</dbReference>